<dbReference type="InterPro" id="IPR032189">
    <property type="entry name" value="Mlh1_C"/>
</dbReference>
<evidence type="ECO:0000256" key="4">
    <source>
        <dbReference type="ARBA" id="ARBA00022763"/>
    </source>
</evidence>
<gene>
    <name evidence="10" type="primary">MLH1</name>
    <name evidence="10" type="ORF">SO694_00026218</name>
</gene>
<feature type="transmembrane region" description="Helical" evidence="8">
    <location>
        <begin position="814"/>
        <end position="833"/>
    </location>
</feature>
<evidence type="ECO:0000256" key="6">
    <source>
        <dbReference type="ARBA" id="ARBA00023242"/>
    </source>
</evidence>
<comment type="subcellular location">
    <subcellularLocation>
        <location evidence="1">Nucleus</location>
    </subcellularLocation>
    <subcellularLocation>
        <location evidence="2">Plastid</location>
    </subcellularLocation>
</comment>
<sequence>MAPKRRPSSVKEAPAASDAASSDAEQPEEQPEQEDAAPPPPPPPQAIVPLDRATIDRIAAGEVVARPGNALKEMFENAIDAGARTIAVSVAEGGVKLLRVSDDGSGVRKADLRLLCVRHATSKLRTFEDLQSIQSFGFRGEALASISHVAKLSILTKTRDGACAYRCAYRDGEPVDGPTPCAGADGTTITVEDLFYNMPTRRRAMAASAADQYHFVSRVCGAYAVHYAGRGVSVSCRKAHGACDVNVAGGDTLAAIRAVHGAVADDVREFSCARKPGDDPDVCTQDDGGEHACEFACRGFVSRRAREHSTLGATPTARDAARRFTLFVNDRLVESAAFKRMVDEAYAASADAADGLGSRGKAKPFAYLAIDVPGRHVDVNVHPTKKEVAFLYEAPILDTIRCHLEKLVAETAHEMRIADLSDRKLTASPKRRKTSGGSQGSPSRGSLSQDAAPRPSQPRKEPSLSQRPEKMIRTDPRDRRMDAFFSPSQRKRAPPPAAVVGNTEPLWPRPSQDDDDDDDYAPPPPPPPDTESSPADDDDDDDGGAPSRVAVAPRWADAGARTAAASGPSATRRASRGRPRAARAAAVDAGDRAAVVGERRRRRRAAGDDDDDDDDDARRRRADDDDDDAEAAAPKRPRRRAAPAPDEAPELTRVRELLDAIRARRPGVQSAEAMRQHVLVGHYDAHWTIIQHGTHLALANTGALSVELFYQLAIRQFGEAPTIEFDPPGDLAFLMAAHLRSEEPDRTEASAAADAAKAAATLGSKAAMLEEYFSVKIDAEKGLLLGMPELPRASTQRSKEKDKANKSWFMSHKFVGLMLVAMPALLLLLHVAVGRALPRTSTARYSSKIPPPVLRLLPRHVIYLVDHPSLAVSLGMVVAGLLIIFLVTWARFVYRILRSTLVAYVLASSGYGAWAGYRSAPGSTTHYRLALALAGARRPVAQLLRYLASPITSFVAHTRLVLAPLLRALAIQSRVIGVLLAQGYWVLGLTKHFAESTVVLIGLLTVALVALFDAKLELAAARRELRENDLKEVSKAG</sequence>
<dbReference type="InterPro" id="IPR038973">
    <property type="entry name" value="MutL/Mlh/Pms-like"/>
</dbReference>
<feature type="compositionally biased region" description="Low complexity" evidence="7">
    <location>
        <begin position="552"/>
        <end position="572"/>
    </location>
</feature>
<keyword evidence="5" id="KW-0234">DNA repair</keyword>
<dbReference type="SUPFAM" id="SSF54211">
    <property type="entry name" value="Ribosomal protein S5 domain 2-like"/>
    <property type="match status" value="1"/>
</dbReference>
<dbReference type="InterPro" id="IPR014762">
    <property type="entry name" value="DNA_mismatch_repair_CS"/>
</dbReference>
<feature type="compositionally biased region" description="Low complexity" evidence="7">
    <location>
        <begin position="582"/>
        <end position="596"/>
    </location>
</feature>
<keyword evidence="8" id="KW-0812">Transmembrane</keyword>
<dbReference type="SMART" id="SM01340">
    <property type="entry name" value="DNA_mis_repair"/>
    <property type="match status" value="1"/>
</dbReference>
<dbReference type="NCBIfam" id="TIGR00585">
    <property type="entry name" value="mutl"/>
    <property type="match status" value="1"/>
</dbReference>
<dbReference type="PROSITE" id="PS00058">
    <property type="entry name" value="DNA_MISMATCH_REPAIR_1"/>
    <property type="match status" value="1"/>
</dbReference>
<dbReference type="Proteomes" id="UP001363151">
    <property type="component" value="Unassembled WGS sequence"/>
</dbReference>
<dbReference type="Pfam" id="PF16413">
    <property type="entry name" value="Mlh1_C"/>
    <property type="match status" value="1"/>
</dbReference>
<reference evidence="10 11" key="1">
    <citation type="submission" date="2024-03" db="EMBL/GenBank/DDBJ databases">
        <title>Aureococcus anophagefferens CCMP1851 and Kratosvirus quantuckense: Draft genome of a second virus-susceptible host strain in the model system.</title>
        <authorList>
            <person name="Chase E."/>
            <person name="Truchon A.R."/>
            <person name="Schepens W."/>
            <person name="Wilhelm S.W."/>
        </authorList>
    </citation>
    <scope>NUCLEOTIDE SEQUENCE [LARGE SCALE GENOMIC DNA]</scope>
    <source>
        <strain evidence="10 11">CCMP1851</strain>
    </source>
</reference>
<evidence type="ECO:0000256" key="5">
    <source>
        <dbReference type="ARBA" id="ARBA00023204"/>
    </source>
</evidence>
<accession>A0ABR1FUE8</accession>
<evidence type="ECO:0000256" key="1">
    <source>
        <dbReference type="ARBA" id="ARBA00004123"/>
    </source>
</evidence>
<evidence type="ECO:0000256" key="8">
    <source>
        <dbReference type="SAM" id="Phobius"/>
    </source>
</evidence>
<keyword evidence="4" id="KW-0227">DNA damage</keyword>
<dbReference type="PANTHER" id="PTHR10073">
    <property type="entry name" value="DNA MISMATCH REPAIR PROTEIN MLH, PMS, MUTL"/>
    <property type="match status" value="1"/>
</dbReference>
<feature type="compositionally biased region" description="Basic and acidic residues" evidence="7">
    <location>
        <begin position="458"/>
        <end position="482"/>
    </location>
</feature>
<dbReference type="InterPro" id="IPR002099">
    <property type="entry name" value="MutL/Mlh/PMS"/>
</dbReference>
<feature type="compositionally biased region" description="Pro residues" evidence="7">
    <location>
        <begin position="37"/>
        <end position="46"/>
    </location>
</feature>
<feature type="transmembrane region" description="Helical" evidence="8">
    <location>
        <begin position="870"/>
        <end position="894"/>
    </location>
</feature>
<comment type="similarity">
    <text evidence="3">Belongs to the DNA mismatch repair MutL/HexB family.</text>
</comment>
<protein>
    <submittedName>
        <fullName evidence="10">DNA mismatch repair protein</fullName>
    </submittedName>
</protein>
<evidence type="ECO:0000256" key="7">
    <source>
        <dbReference type="SAM" id="MobiDB-lite"/>
    </source>
</evidence>
<keyword evidence="6" id="KW-0539">Nucleus</keyword>
<dbReference type="PANTHER" id="PTHR10073:SF12">
    <property type="entry name" value="DNA MISMATCH REPAIR PROTEIN MLH1"/>
    <property type="match status" value="1"/>
</dbReference>
<evidence type="ECO:0000259" key="9">
    <source>
        <dbReference type="SMART" id="SM01340"/>
    </source>
</evidence>
<dbReference type="Gene3D" id="3.30.565.10">
    <property type="entry name" value="Histidine kinase-like ATPase, C-terminal domain"/>
    <property type="match status" value="1"/>
</dbReference>
<dbReference type="Gene3D" id="3.30.230.10">
    <property type="match status" value="1"/>
</dbReference>
<dbReference type="InterPro" id="IPR014721">
    <property type="entry name" value="Ribsml_uS5_D2-typ_fold_subgr"/>
</dbReference>
<feature type="domain" description="DNA mismatch repair protein S5" evidence="9">
    <location>
        <begin position="256"/>
        <end position="409"/>
    </location>
</feature>
<dbReference type="CDD" id="cd16926">
    <property type="entry name" value="HATPase_MutL-MLH-PMS-like"/>
    <property type="match status" value="1"/>
</dbReference>
<feature type="compositionally biased region" description="Low complexity" evidence="7">
    <location>
        <begin position="12"/>
        <end position="24"/>
    </location>
</feature>
<dbReference type="Pfam" id="PF01119">
    <property type="entry name" value="DNA_mis_repair"/>
    <property type="match status" value="1"/>
</dbReference>
<evidence type="ECO:0000313" key="11">
    <source>
        <dbReference type="Proteomes" id="UP001363151"/>
    </source>
</evidence>
<feature type="region of interest" description="Disordered" evidence="7">
    <location>
        <begin position="420"/>
        <end position="651"/>
    </location>
</feature>
<comment type="caution">
    <text evidence="10">The sequence shown here is derived from an EMBL/GenBank/DDBJ whole genome shotgun (WGS) entry which is preliminary data.</text>
</comment>
<dbReference type="EMBL" id="JBBJCI010000227">
    <property type="protein sequence ID" value="KAK7238930.1"/>
    <property type="molecule type" value="Genomic_DNA"/>
</dbReference>
<dbReference type="SUPFAM" id="SSF55874">
    <property type="entry name" value="ATPase domain of HSP90 chaperone/DNA topoisomerase II/histidine kinase"/>
    <property type="match status" value="1"/>
</dbReference>
<organism evidence="10 11">
    <name type="scientific">Aureococcus anophagefferens</name>
    <name type="common">Harmful bloom alga</name>
    <dbReference type="NCBI Taxonomy" id="44056"/>
    <lineage>
        <taxon>Eukaryota</taxon>
        <taxon>Sar</taxon>
        <taxon>Stramenopiles</taxon>
        <taxon>Ochrophyta</taxon>
        <taxon>Pelagophyceae</taxon>
        <taxon>Pelagomonadales</taxon>
        <taxon>Pelagomonadaceae</taxon>
        <taxon>Aureococcus</taxon>
    </lineage>
</organism>
<dbReference type="InterPro" id="IPR020568">
    <property type="entry name" value="Ribosomal_Su5_D2-typ_SF"/>
</dbReference>
<dbReference type="InterPro" id="IPR036890">
    <property type="entry name" value="HATPase_C_sf"/>
</dbReference>
<name>A0ABR1FUE8_AURAN</name>
<evidence type="ECO:0000256" key="3">
    <source>
        <dbReference type="ARBA" id="ARBA00006082"/>
    </source>
</evidence>
<proteinExistence type="inferred from homology"/>
<evidence type="ECO:0000256" key="2">
    <source>
        <dbReference type="ARBA" id="ARBA00004474"/>
    </source>
</evidence>
<feature type="compositionally biased region" description="Acidic residues" evidence="7">
    <location>
        <begin position="25"/>
        <end position="35"/>
    </location>
</feature>
<feature type="compositionally biased region" description="Acidic residues" evidence="7">
    <location>
        <begin position="534"/>
        <end position="543"/>
    </location>
</feature>
<dbReference type="InterPro" id="IPR013507">
    <property type="entry name" value="DNA_mismatch_S5_2-like"/>
</dbReference>
<evidence type="ECO:0000313" key="10">
    <source>
        <dbReference type="EMBL" id="KAK7238930.1"/>
    </source>
</evidence>
<feature type="transmembrane region" description="Helical" evidence="8">
    <location>
        <begin position="997"/>
        <end position="1016"/>
    </location>
</feature>
<feature type="region of interest" description="Disordered" evidence="7">
    <location>
        <begin position="1"/>
        <end position="47"/>
    </location>
</feature>
<dbReference type="Pfam" id="PF13589">
    <property type="entry name" value="HATPase_c_3"/>
    <property type="match status" value="1"/>
</dbReference>
<keyword evidence="8" id="KW-1133">Transmembrane helix</keyword>
<keyword evidence="11" id="KW-1185">Reference proteome</keyword>
<keyword evidence="8" id="KW-0472">Membrane</keyword>